<gene>
    <name evidence="16" type="ORF">K432DRAFT_437481</name>
</gene>
<keyword evidence="4" id="KW-0479">Metal-binding</keyword>
<evidence type="ECO:0000256" key="10">
    <source>
        <dbReference type="ARBA" id="ARBA00023157"/>
    </source>
</evidence>
<evidence type="ECO:0000259" key="15">
    <source>
        <dbReference type="Pfam" id="PF02953"/>
    </source>
</evidence>
<dbReference type="GO" id="GO:0046872">
    <property type="term" value="F:metal ion binding"/>
    <property type="evidence" value="ECO:0007669"/>
    <property type="project" value="UniProtKB-KW"/>
</dbReference>
<dbReference type="GO" id="GO:0042719">
    <property type="term" value="C:mitochondrial intermembrane space chaperone complex"/>
    <property type="evidence" value="ECO:0007669"/>
    <property type="project" value="UniProtKB-ARBA"/>
</dbReference>
<keyword evidence="7 14" id="KW-0653">Protein transport</keyword>
<evidence type="ECO:0000256" key="1">
    <source>
        <dbReference type="ARBA" id="ARBA00004137"/>
    </source>
</evidence>
<evidence type="ECO:0000256" key="13">
    <source>
        <dbReference type="ARBA" id="ARBA00025862"/>
    </source>
</evidence>
<keyword evidence="3 14" id="KW-0813">Transport</keyword>
<keyword evidence="8 14" id="KW-0811">Translocation</keyword>
<dbReference type="AlphaFoldDB" id="A0A8E2E1Q4"/>
<evidence type="ECO:0000313" key="17">
    <source>
        <dbReference type="Proteomes" id="UP000250266"/>
    </source>
</evidence>
<evidence type="ECO:0000256" key="6">
    <source>
        <dbReference type="ARBA" id="ARBA00022833"/>
    </source>
</evidence>
<dbReference type="EMBL" id="KV745302">
    <property type="protein sequence ID" value="OCK75551.1"/>
    <property type="molecule type" value="Genomic_DNA"/>
</dbReference>
<keyword evidence="5 14" id="KW-0472">Membrane</keyword>
<evidence type="ECO:0000256" key="14">
    <source>
        <dbReference type="RuleBase" id="RU367043"/>
    </source>
</evidence>
<dbReference type="Proteomes" id="UP000250266">
    <property type="component" value="Unassembled WGS sequence"/>
</dbReference>
<organism evidence="16 17">
    <name type="scientific">Lepidopterella palustris CBS 459.81</name>
    <dbReference type="NCBI Taxonomy" id="1314670"/>
    <lineage>
        <taxon>Eukaryota</taxon>
        <taxon>Fungi</taxon>
        <taxon>Dikarya</taxon>
        <taxon>Ascomycota</taxon>
        <taxon>Pezizomycotina</taxon>
        <taxon>Dothideomycetes</taxon>
        <taxon>Pleosporomycetidae</taxon>
        <taxon>Mytilinidiales</taxon>
        <taxon>Argynnaceae</taxon>
        <taxon>Lepidopterella</taxon>
    </lineage>
</organism>
<accession>A0A8E2E1Q4</accession>
<comment type="function">
    <text evidence="12">Mitochondrial intermembrane chaperone that participates in the import and insertion of some multi-pass transmembrane proteins into the mitochondrial inner membrane. Also required for the transfer of beta-barrel precursors from the TOM complex to the sorting and assembly machinery (SAM complex) of the outer membrane. Acts as a chaperone-like protein that protects the hydrophobic precursors from aggregation and guide them through the mitochondrial intermembrane space. The TIM8-TIM13 complex is non essential and only mediates the import of few proteins, while the predominant TIM9-TIM10 70 kDa complex is crucial and mediates the import of much more proteins.</text>
</comment>
<feature type="domain" description="Tim10-like" evidence="15">
    <location>
        <begin position="24"/>
        <end position="84"/>
    </location>
</feature>
<sequence length="100" mass="11102">MDSLGGSGMSAYANGDPKTTVMRQIQQEAAVQNARMLVEKLNEHCFERCVPKPGSSLSKGEETCFTACMEKYMTAWNVVSRQYVSRIQKEAQSGQPNAMF</sequence>
<protein>
    <recommendedName>
        <fullName evidence="14">Mitochondrial import inner membrane translocase subunit</fullName>
    </recommendedName>
</protein>
<evidence type="ECO:0000256" key="2">
    <source>
        <dbReference type="ARBA" id="ARBA00006720"/>
    </source>
</evidence>
<keyword evidence="10 14" id="KW-1015">Disulfide bond</keyword>
<comment type="similarity">
    <text evidence="2 14">Belongs to the small Tim family.</text>
</comment>
<evidence type="ECO:0000256" key="7">
    <source>
        <dbReference type="ARBA" id="ARBA00022927"/>
    </source>
</evidence>
<evidence type="ECO:0000256" key="12">
    <source>
        <dbReference type="ARBA" id="ARBA00025151"/>
    </source>
</evidence>
<dbReference type="OrthoDB" id="7813104at2759"/>
<dbReference type="Pfam" id="PF02953">
    <property type="entry name" value="zf-Tim10_DDP"/>
    <property type="match status" value="1"/>
</dbReference>
<keyword evidence="5 14" id="KW-0999">Mitochondrion inner membrane</keyword>
<name>A0A8E2E1Q4_9PEZI</name>
<dbReference type="GO" id="GO:0015031">
    <property type="term" value="P:protein transport"/>
    <property type="evidence" value="ECO:0007669"/>
    <property type="project" value="UniProtKB-KW"/>
</dbReference>
<dbReference type="Gene3D" id="1.10.287.810">
    <property type="entry name" value="Mitochondrial import inner membrane translocase subunit tim13 like domains"/>
    <property type="match status" value="1"/>
</dbReference>
<proteinExistence type="inferred from homology"/>
<evidence type="ECO:0000256" key="5">
    <source>
        <dbReference type="ARBA" id="ARBA00022792"/>
    </source>
</evidence>
<comment type="subcellular location">
    <subcellularLocation>
        <location evidence="1 14">Mitochondrion inner membrane</location>
        <topology evidence="1 14">Peripheral membrane protein</topology>
        <orientation evidence="1 14">Intermembrane side</orientation>
    </subcellularLocation>
</comment>
<comment type="subunit">
    <text evidence="13">Heterohexamer; composed of 3 copies of TIM8 and 3 copies of TIM13, named soluble 70 kDa complex. Associates with the TIM22 complex, whose core is composed of TIM22 and TIM54. Interacts with the transmembrane regions of multi-pass transmembrane proteins in transit.</text>
</comment>
<evidence type="ECO:0000256" key="4">
    <source>
        <dbReference type="ARBA" id="ARBA00022723"/>
    </source>
</evidence>
<evidence type="ECO:0000256" key="3">
    <source>
        <dbReference type="ARBA" id="ARBA00022448"/>
    </source>
</evidence>
<evidence type="ECO:0000313" key="16">
    <source>
        <dbReference type="EMBL" id="OCK75551.1"/>
    </source>
</evidence>
<reference evidence="16 17" key="1">
    <citation type="journal article" date="2016" name="Nat. Commun.">
        <title>Ectomycorrhizal ecology is imprinted in the genome of the dominant symbiotic fungus Cenococcum geophilum.</title>
        <authorList>
            <consortium name="DOE Joint Genome Institute"/>
            <person name="Peter M."/>
            <person name="Kohler A."/>
            <person name="Ohm R.A."/>
            <person name="Kuo A."/>
            <person name="Krutzmann J."/>
            <person name="Morin E."/>
            <person name="Arend M."/>
            <person name="Barry K.W."/>
            <person name="Binder M."/>
            <person name="Choi C."/>
            <person name="Clum A."/>
            <person name="Copeland A."/>
            <person name="Grisel N."/>
            <person name="Haridas S."/>
            <person name="Kipfer T."/>
            <person name="LaButti K."/>
            <person name="Lindquist E."/>
            <person name="Lipzen A."/>
            <person name="Maire R."/>
            <person name="Meier B."/>
            <person name="Mihaltcheva S."/>
            <person name="Molinier V."/>
            <person name="Murat C."/>
            <person name="Poggeler S."/>
            <person name="Quandt C.A."/>
            <person name="Sperisen C."/>
            <person name="Tritt A."/>
            <person name="Tisserant E."/>
            <person name="Crous P.W."/>
            <person name="Henrissat B."/>
            <person name="Nehls U."/>
            <person name="Egli S."/>
            <person name="Spatafora J.W."/>
            <person name="Grigoriev I.V."/>
            <person name="Martin F.M."/>
        </authorList>
    </citation>
    <scope>NUCLEOTIDE SEQUENCE [LARGE SCALE GENOMIC DNA]</scope>
    <source>
        <strain evidence="16 17">CBS 459.81</strain>
    </source>
</reference>
<evidence type="ECO:0000256" key="11">
    <source>
        <dbReference type="ARBA" id="ARBA00023186"/>
    </source>
</evidence>
<dbReference type="GO" id="GO:0045039">
    <property type="term" value="P:protein insertion into mitochondrial inner membrane"/>
    <property type="evidence" value="ECO:0007669"/>
    <property type="project" value="UniProtKB-ARBA"/>
</dbReference>
<dbReference type="FunFam" id="1.10.287.810:FF:000001">
    <property type="entry name" value="mitochondrial import inner membrane translocase subunit TIM13"/>
    <property type="match status" value="1"/>
</dbReference>
<keyword evidence="17" id="KW-1185">Reference proteome</keyword>
<evidence type="ECO:0000256" key="9">
    <source>
        <dbReference type="ARBA" id="ARBA00023128"/>
    </source>
</evidence>
<evidence type="ECO:0000256" key="8">
    <source>
        <dbReference type="ARBA" id="ARBA00023010"/>
    </source>
</evidence>
<dbReference type="GO" id="GO:0005743">
    <property type="term" value="C:mitochondrial inner membrane"/>
    <property type="evidence" value="ECO:0007669"/>
    <property type="project" value="UniProtKB-SubCell"/>
</dbReference>
<comment type="domain">
    <text evidence="14">The twin CX3C motif contains 4 conserved Cys residues that form 2 disulfide bonds in the mitochondrial intermembrane space.</text>
</comment>
<keyword evidence="9 14" id="KW-0496">Mitochondrion</keyword>
<dbReference type="InterPro" id="IPR035427">
    <property type="entry name" value="Tim10-like_dom_sf"/>
</dbReference>
<dbReference type="InterPro" id="IPR004217">
    <property type="entry name" value="Tim10-like"/>
</dbReference>
<keyword evidence="11 14" id="KW-0143">Chaperone</keyword>
<keyword evidence="6" id="KW-0862">Zinc</keyword>
<dbReference type="SUPFAM" id="SSF144122">
    <property type="entry name" value="Tim10-like"/>
    <property type="match status" value="1"/>
</dbReference>